<sequence length="75" mass="8305">PLTWRNDPQDRQRWRHIKSDGPSLWCHWGGTARHPILSGAEVRSASCLPLLLPTRGGSLTSVNPRMNGGARPVEP</sequence>
<comment type="caution">
    <text evidence="1">The sequence shown here is derived from an EMBL/GenBank/DDBJ whole genome shotgun (WGS) entry which is preliminary data.</text>
</comment>
<dbReference type="EMBL" id="JASSZA010000008">
    <property type="protein sequence ID" value="KAK2104488.1"/>
    <property type="molecule type" value="Genomic_DNA"/>
</dbReference>
<proteinExistence type="predicted"/>
<feature type="non-terminal residue" evidence="1">
    <location>
        <position position="1"/>
    </location>
</feature>
<gene>
    <name evidence="1" type="ORF">P7K49_018344</name>
</gene>
<keyword evidence="2" id="KW-1185">Reference proteome</keyword>
<evidence type="ECO:0000313" key="2">
    <source>
        <dbReference type="Proteomes" id="UP001266305"/>
    </source>
</evidence>
<evidence type="ECO:0000313" key="1">
    <source>
        <dbReference type="EMBL" id="KAK2104488.1"/>
    </source>
</evidence>
<accession>A0ABQ9V556</accession>
<name>A0ABQ9V556_SAGOE</name>
<protein>
    <submittedName>
        <fullName evidence="1">Uncharacterized protein</fullName>
    </submittedName>
</protein>
<organism evidence="1 2">
    <name type="scientific">Saguinus oedipus</name>
    <name type="common">Cotton-top tamarin</name>
    <name type="synonym">Oedipomidas oedipus</name>
    <dbReference type="NCBI Taxonomy" id="9490"/>
    <lineage>
        <taxon>Eukaryota</taxon>
        <taxon>Metazoa</taxon>
        <taxon>Chordata</taxon>
        <taxon>Craniata</taxon>
        <taxon>Vertebrata</taxon>
        <taxon>Euteleostomi</taxon>
        <taxon>Mammalia</taxon>
        <taxon>Eutheria</taxon>
        <taxon>Euarchontoglires</taxon>
        <taxon>Primates</taxon>
        <taxon>Haplorrhini</taxon>
        <taxon>Platyrrhini</taxon>
        <taxon>Cebidae</taxon>
        <taxon>Callitrichinae</taxon>
        <taxon>Saguinus</taxon>
    </lineage>
</organism>
<dbReference type="Proteomes" id="UP001266305">
    <property type="component" value="Unassembled WGS sequence"/>
</dbReference>
<reference evidence="1 2" key="1">
    <citation type="submission" date="2023-05" db="EMBL/GenBank/DDBJ databases">
        <title>B98-5 Cell Line De Novo Hybrid Assembly: An Optical Mapping Approach.</title>
        <authorList>
            <person name="Kananen K."/>
            <person name="Auerbach J.A."/>
            <person name="Kautto E."/>
            <person name="Blachly J.S."/>
        </authorList>
    </citation>
    <scope>NUCLEOTIDE SEQUENCE [LARGE SCALE GENOMIC DNA]</scope>
    <source>
        <strain evidence="1">B95-8</strain>
        <tissue evidence="1">Cell line</tissue>
    </source>
</reference>
<feature type="non-terminal residue" evidence="1">
    <location>
        <position position="75"/>
    </location>
</feature>